<organism evidence="2 3">
    <name type="scientific">Dryococelus australis</name>
    <dbReference type="NCBI Taxonomy" id="614101"/>
    <lineage>
        <taxon>Eukaryota</taxon>
        <taxon>Metazoa</taxon>
        <taxon>Ecdysozoa</taxon>
        <taxon>Arthropoda</taxon>
        <taxon>Hexapoda</taxon>
        <taxon>Insecta</taxon>
        <taxon>Pterygota</taxon>
        <taxon>Neoptera</taxon>
        <taxon>Polyneoptera</taxon>
        <taxon>Phasmatodea</taxon>
        <taxon>Verophasmatodea</taxon>
        <taxon>Anareolatae</taxon>
        <taxon>Phasmatidae</taxon>
        <taxon>Eurycanthinae</taxon>
        <taxon>Dryococelus</taxon>
    </lineage>
</organism>
<name>A0ABQ9IJG7_9NEOP</name>
<dbReference type="Gene3D" id="2.170.140.10">
    <property type="entry name" value="Chitin binding domain"/>
    <property type="match status" value="1"/>
</dbReference>
<sequence length="193" mass="21425">MCGQVMSADNITCTKTGYVCSDDCKMVYQCLGKPPNYNLVTLERCDKTKHYFCSLSLGKCSSTFALTCPPPDYRFKCTSIGIFPDPYDCAVFHMCHSGSNSVVDSEERCESGWLYSVEHHSCRIEANTCQEDPVPQCLVNAQSGKLKNAAYYYECSASDGGLFLYPTIYQCPHGGIYSDELHQCVKNTTLTIA</sequence>
<dbReference type="InterPro" id="IPR002557">
    <property type="entry name" value="Chitin-bd_dom"/>
</dbReference>
<gene>
    <name evidence="2" type="ORF">PR048_002183</name>
</gene>
<proteinExistence type="predicted"/>
<evidence type="ECO:0000313" key="2">
    <source>
        <dbReference type="EMBL" id="KAJ8896837.1"/>
    </source>
</evidence>
<dbReference type="Pfam" id="PF01607">
    <property type="entry name" value="CBM_14"/>
    <property type="match status" value="1"/>
</dbReference>
<reference evidence="2 3" key="1">
    <citation type="submission" date="2023-02" db="EMBL/GenBank/DDBJ databases">
        <title>LHISI_Scaffold_Assembly.</title>
        <authorList>
            <person name="Stuart O.P."/>
            <person name="Cleave R."/>
            <person name="Magrath M.J.L."/>
            <person name="Mikheyev A.S."/>
        </authorList>
    </citation>
    <scope>NUCLEOTIDE SEQUENCE [LARGE SCALE GENOMIC DNA]</scope>
    <source>
        <strain evidence="2">Daus_M_001</strain>
        <tissue evidence="2">Leg muscle</tissue>
    </source>
</reference>
<protein>
    <recommendedName>
        <fullName evidence="1">Chitin-binding type-2 domain-containing protein</fullName>
    </recommendedName>
</protein>
<comment type="caution">
    <text evidence="2">The sequence shown here is derived from an EMBL/GenBank/DDBJ whole genome shotgun (WGS) entry which is preliminary data.</text>
</comment>
<dbReference type="EMBL" id="JARBHB010000001">
    <property type="protein sequence ID" value="KAJ8896837.1"/>
    <property type="molecule type" value="Genomic_DNA"/>
</dbReference>
<dbReference type="Proteomes" id="UP001159363">
    <property type="component" value="Chromosome 1"/>
</dbReference>
<dbReference type="PROSITE" id="PS50940">
    <property type="entry name" value="CHIT_BIND_II"/>
    <property type="match status" value="1"/>
</dbReference>
<keyword evidence="3" id="KW-1185">Reference proteome</keyword>
<dbReference type="InterPro" id="IPR036508">
    <property type="entry name" value="Chitin-bd_dom_sf"/>
</dbReference>
<accession>A0ABQ9IJG7</accession>
<evidence type="ECO:0000259" key="1">
    <source>
        <dbReference type="PROSITE" id="PS50940"/>
    </source>
</evidence>
<evidence type="ECO:0000313" key="3">
    <source>
        <dbReference type="Proteomes" id="UP001159363"/>
    </source>
</evidence>
<feature type="domain" description="Chitin-binding type-2" evidence="1">
    <location>
        <begin position="74"/>
        <end position="131"/>
    </location>
</feature>
<dbReference type="SMART" id="SM00494">
    <property type="entry name" value="ChtBD2"/>
    <property type="match status" value="1"/>
</dbReference>
<dbReference type="SUPFAM" id="SSF57625">
    <property type="entry name" value="Invertebrate chitin-binding proteins"/>
    <property type="match status" value="1"/>
</dbReference>